<evidence type="ECO:0000256" key="1">
    <source>
        <dbReference type="ARBA" id="ARBA00023180"/>
    </source>
</evidence>
<dbReference type="InterPro" id="IPR036179">
    <property type="entry name" value="Ig-like_dom_sf"/>
</dbReference>
<keyword evidence="3" id="KW-0472">Membrane</keyword>
<keyword evidence="3" id="KW-1133">Transmembrane helix</keyword>
<sequence length="340" mass="38929">MRLDNESLLDFSDEHVSDEEEMPWVAMGSHSLWSFSTLIVGDTLFPEFSSVVMLDDIQVAYYDSNVNNLIYRQFKSEHEDEEQKDASFIFGRPLYDHFSGGTHLFFSAKGVHTLQRLAGCELLDDDTPGPLRLFNAFNGVKDSVLQFNVKQKTLQTEGFWQIEWSQGRKEVEEWMYTNFYSPICIKFLKNWLHMKKNDVMRKVKPRVRLLQKTLPDSGGAKVTCLATGFYPRHINLTLLRDGQPVSDHQITEGELLPNGDETYQMRKSLEVSREELRVKHHYSCTAEHLSLDNKLDVKLDLDPGVGTVSIVIPVVVLGVALLCVVGAVVFMRRRRHSSTL</sequence>
<dbReference type="PANTHER" id="PTHR16675">
    <property type="entry name" value="MHC CLASS I-RELATED"/>
    <property type="match status" value="1"/>
</dbReference>
<dbReference type="SMART" id="SM00407">
    <property type="entry name" value="IGc1"/>
    <property type="match status" value="1"/>
</dbReference>
<accession>A0A6P8FF08</accession>
<dbReference type="PANTHER" id="PTHR16675:SF191">
    <property type="entry name" value="CLASS I HISTOCOMPATIBILITY ANTIGEN, F10 ALPHA CHAIN-LIKE-RELATED"/>
    <property type="match status" value="1"/>
</dbReference>
<proteinExistence type="predicted"/>
<dbReference type="AlphaFoldDB" id="A0A6P8FF08"/>
<dbReference type="GO" id="GO:0009897">
    <property type="term" value="C:external side of plasma membrane"/>
    <property type="evidence" value="ECO:0007669"/>
    <property type="project" value="TreeGrafter"/>
</dbReference>
<dbReference type="KEGG" id="char:105906732"/>
<dbReference type="GO" id="GO:0005615">
    <property type="term" value="C:extracellular space"/>
    <property type="evidence" value="ECO:0007669"/>
    <property type="project" value="TreeGrafter"/>
</dbReference>
<feature type="transmembrane region" description="Helical" evidence="3">
    <location>
        <begin position="310"/>
        <end position="331"/>
    </location>
</feature>
<dbReference type="InterPro" id="IPR050208">
    <property type="entry name" value="MHC_class-I_related"/>
</dbReference>
<dbReference type="Proteomes" id="UP000515152">
    <property type="component" value="Chromosome 7"/>
</dbReference>
<dbReference type="OrthoDB" id="8936120at2759"/>
<evidence type="ECO:0000313" key="5">
    <source>
        <dbReference type="Proteomes" id="UP000515152"/>
    </source>
</evidence>
<protein>
    <submittedName>
        <fullName evidence="6">Major histocompatibility complex class I-related gene protein-like</fullName>
    </submittedName>
</protein>
<dbReference type="Gene3D" id="2.60.40.10">
    <property type="entry name" value="Immunoglobulins"/>
    <property type="match status" value="1"/>
</dbReference>
<reference evidence="6" key="1">
    <citation type="submission" date="2025-08" db="UniProtKB">
        <authorList>
            <consortium name="RefSeq"/>
        </authorList>
    </citation>
    <scope>IDENTIFICATION</scope>
</reference>
<dbReference type="InterPro" id="IPR003597">
    <property type="entry name" value="Ig_C1-set"/>
</dbReference>
<evidence type="ECO:0000256" key="3">
    <source>
        <dbReference type="SAM" id="Phobius"/>
    </source>
</evidence>
<dbReference type="GO" id="GO:0006955">
    <property type="term" value="P:immune response"/>
    <property type="evidence" value="ECO:0007669"/>
    <property type="project" value="TreeGrafter"/>
</dbReference>
<evidence type="ECO:0000313" key="6">
    <source>
        <dbReference type="RefSeq" id="XP_031427023.1"/>
    </source>
</evidence>
<dbReference type="SUPFAM" id="SSF48726">
    <property type="entry name" value="Immunoglobulin"/>
    <property type="match status" value="1"/>
</dbReference>
<keyword evidence="5" id="KW-1185">Reference proteome</keyword>
<dbReference type="Gene3D" id="3.30.500.10">
    <property type="entry name" value="MHC class I-like antigen recognition-like"/>
    <property type="match status" value="1"/>
</dbReference>
<dbReference type="PROSITE" id="PS00290">
    <property type="entry name" value="IG_MHC"/>
    <property type="match status" value="1"/>
</dbReference>
<evidence type="ECO:0000259" key="4">
    <source>
        <dbReference type="PROSITE" id="PS50835"/>
    </source>
</evidence>
<dbReference type="InterPro" id="IPR037055">
    <property type="entry name" value="MHC_I-like_Ag-recog_sf"/>
</dbReference>
<feature type="domain" description="Ig-like" evidence="4">
    <location>
        <begin position="205"/>
        <end position="296"/>
    </location>
</feature>
<dbReference type="SUPFAM" id="SSF54452">
    <property type="entry name" value="MHC antigen-recognition domain"/>
    <property type="match status" value="1"/>
</dbReference>
<keyword evidence="3" id="KW-0812">Transmembrane</keyword>
<dbReference type="PROSITE" id="PS50835">
    <property type="entry name" value="IG_LIKE"/>
    <property type="match status" value="1"/>
</dbReference>
<dbReference type="GeneID" id="105906732"/>
<keyword evidence="1" id="KW-0325">Glycoprotein</keyword>
<evidence type="ECO:0000256" key="2">
    <source>
        <dbReference type="ARBA" id="ARBA00023319"/>
    </source>
</evidence>
<name>A0A6P8FF08_CLUHA</name>
<dbReference type="RefSeq" id="XP_031427023.1">
    <property type="nucleotide sequence ID" value="XM_031571163.2"/>
</dbReference>
<dbReference type="InterPro" id="IPR011162">
    <property type="entry name" value="MHC_I/II-like_Ag-recog"/>
</dbReference>
<dbReference type="CDD" id="cd12087">
    <property type="entry name" value="TM_EGFR-like"/>
    <property type="match status" value="1"/>
</dbReference>
<dbReference type="InterPro" id="IPR013783">
    <property type="entry name" value="Ig-like_fold"/>
</dbReference>
<keyword evidence="2" id="KW-0393">Immunoglobulin domain</keyword>
<dbReference type="InterPro" id="IPR003006">
    <property type="entry name" value="Ig/MHC_CS"/>
</dbReference>
<dbReference type="InterPro" id="IPR007110">
    <property type="entry name" value="Ig-like_dom"/>
</dbReference>
<gene>
    <name evidence="6" type="primary">LOC105906732</name>
</gene>
<organism evidence="5 6">
    <name type="scientific">Clupea harengus</name>
    <name type="common">Atlantic herring</name>
    <dbReference type="NCBI Taxonomy" id="7950"/>
    <lineage>
        <taxon>Eukaryota</taxon>
        <taxon>Metazoa</taxon>
        <taxon>Chordata</taxon>
        <taxon>Craniata</taxon>
        <taxon>Vertebrata</taxon>
        <taxon>Euteleostomi</taxon>
        <taxon>Actinopterygii</taxon>
        <taxon>Neopterygii</taxon>
        <taxon>Teleostei</taxon>
        <taxon>Clupei</taxon>
        <taxon>Clupeiformes</taxon>
        <taxon>Clupeoidei</taxon>
        <taxon>Clupeidae</taxon>
        <taxon>Clupea</taxon>
    </lineage>
</organism>
<dbReference type="Pfam" id="PF07654">
    <property type="entry name" value="C1-set"/>
    <property type="match status" value="1"/>
</dbReference>